<dbReference type="SMART" id="SM00530">
    <property type="entry name" value="HTH_XRE"/>
    <property type="match status" value="1"/>
</dbReference>
<dbReference type="InterPro" id="IPR014710">
    <property type="entry name" value="RmlC-like_jellyroll"/>
</dbReference>
<comment type="caution">
    <text evidence="3">The sequence shown here is derived from an EMBL/GenBank/DDBJ whole genome shotgun (WGS) entry which is preliminary data.</text>
</comment>
<dbReference type="GO" id="GO:0003700">
    <property type="term" value="F:DNA-binding transcription factor activity"/>
    <property type="evidence" value="ECO:0007669"/>
    <property type="project" value="TreeGrafter"/>
</dbReference>
<protein>
    <submittedName>
        <fullName evidence="3">XRE family transcriptional regulator</fullName>
    </submittedName>
</protein>
<keyword evidence="1" id="KW-0238">DNA-binding</keyword>
<proteinExistence type="predicted"/>
<evidence type="ECO:0000313" key="3">
    <source>
        <dbReference type="EMBL" id="GII95205.1"/>
    </source>
</evidence>
<dbReference type="InterPro" id="IPR011051">
    <property type="entry name" value="RmlC_Cupin_sf"/>
</dbReference>
<dbReference type="CDD" id="cd02209">
    <property type="entry name" value="cupin_XRE_C"/>
    <property type="match status" value="1"/>
</dbReference>
<dbReference type="SUPFAM" id="SSF51182">
    <property type="entry name" value="RmlC-like cupins"/>
    <property type="match status" value="1"/>
</dbReference>
<feature type="domain" description="HTH cro/C1-type" evidence="2">
    <location>
        <begin position="12"/>
        <end position="66"/>
    </location>
</feature>
<dbReference type="InterPro" id="IPR010982">
    <property type="entry name" value="Lambda_DNA-bd_dom_sf"/>
</dbReference>
<evidence type="ECO:0000313" key="4">
    <source>
        <dbReference type="Proteomes" id="UP000606172"/>
    </source>
</evidence>
<dbReference type="SUPFAM" id="SSF47413">
    <property type="entry name" value="lambda repressor-like DNA-binding domains"/>
    <property type="match status" value="1"/>
</dbReference>
<dbReference type="Gene3D" id="1.10.260.40">
    <property type="entry name" value="lambda repressor-like DNA-binding domains"/>
    <property type="match status" value="1"/>
</dbReference>
<dbReference type="PANTHER" id="PTHR46797:SF1">
    <property type="entry name" value="METHYLPHOSPHONATE SYNTHASE"/>
    <property type="match status" value="1"/>
</dbReference>
<dbReference type="InterPro" id="IPR001387">
    <property type="entry name" value="Cro/C1-type_HTH"/>
</dbReference>
<dbReference type="AlphaFoldDB" id="A0A919V7K1"/>
<keyword evidence="4" id="KW-1185">Reference proteome</keyword>
<accession>A0A919V7K1</accession>
<name>A0A919V7K1_9ACTN</name>
<sequence>MGRMEDTVAANIRRLREARQMSLSELSRRSGVGKSTLSSLESGTGNPTLQTLWSIAGTLGCALGDLIHEQIPRLLPAGEGVRVDSESTRGRVIARISAGSGVDVYEVTFLAGRVHESSGGMPGMTERLYVVSGEVTAGMPGAEVRLSPGDTYLLPGEPYVVRALSADDAVALMMITRPGGA</sequence>
<dbReference type="CDD" id="cd00093">
    <property type="entry name" value="HTH_XRE"/>
    <property type="match status" value="1"/>
</dbReference>
<dbReference type="InterPro" id="IPR050807">
    <property type="entry name" value="TransReg_Diox_bact_type"/>
</dbReference>
<dbReference type="PANTHER" id="PTHR46797">
    <property type="entry name" value="HTH-TYPE TRANSCRIPTIONAL REGULATOR"/>
    <property type="match status" value="1"/>
</dbReference>
<evidence type="ECO:0000259" key="2">
    <source>
        <dbReference type="PROSITE" id="PS50943"/>
    </source>
</evidence>
<dbReference type="GO" id="GO:0003677">
    <property type="term" value="F:DNA binding"/>
    <property type="evidence" value="ECO:0007669"/>
    <property type="project" value="UniProtKB-KW"/>
</dbReference>
<dbReference type="GO" id="GO:0005829">
    <property type="term" value="C:cytosol"/>
    <property type="evidence" value="ECO:0007669"/>
    <property type="project" value="TreeGrafter"/>
</dbReference>
<evidence type="ECO:0000256" key="1">
    <source>
        <dbReference type="ARBA" id="ARBA00023125"/>
    </source>
</evidence>
<gene>
    <name evidence="3" type="ORF">Ssi02_54360</name>
</gene>
<reference evidence="3" key="1">
    <citation type="submission" date="2021-01" db="EMBL/GenBank/DDBJ databases">
        <title>Whole genome shotgun sequence of Sinosporangium siamense NBRC 109515.</title>
        <authorList>
            <person name="Komaki H."/>
            <person name="Tamura T."/>
        </authorList>
    </citation>
    <scope>NUCLEOTIDE SEQUENCE</scope>
    <source>
        <strain evidence="3">NBRC 109515</strain>
    </source>
</reference>
<dbReference type="Pfam" id="PF01381">
    <property type="entry name" value="HTH_3"/>
    <property type="match status" value="1"/>
</dbReference>
<dbReference type="Gene3D" id="2.60.120.10">
    <property type="entry name" value="Jelly Rolls"/>
    <property type="match status" value="1"/>
</dbReference>
<dbReference type="PROSITE" id="PS50943">
    <property type="entry name" value="HTH_CROC1"/>
    <property type="match status" value="1"/>
</dbReference>
<dbReference type="Proteomes" id="UP000606172">
    <property type="component" value="Unassembled WGS sequence"/>
</dbReference>
<dbReference type="EMBL" id="BOOW01000034">
    <property type="protein sequence ID" value="GII95205.1"/>
    <property type="molecule type" value="Genomic_DNA"/>
</dbReference>
<organism evidence="3 4">
    <name type="scientific">Sinosporangium siamense</name>
    <dbReference type="NCBI Taxonomy" id="1367973"/>
    <lineage>
        <taxon>Bacteria</taxon>
        <taxon>Bacillati</taxon>
        <taxon>Actinomycetota</taxon>
        <taxon>Actinomycetes</taxon>
        <taxon>Streptosporangiales</taxon>
        <taxon>Streptosporangiaceae</taxon>
        <taxon>Sinosporangium</taxon>
    </lineage>
</organism>